<protein>
    <submittedName>
        <fullName evidence="1">Uncharacterized protein</fullName>
    </submittedName>
</protein>
<evidence type="ECO:0000313" key="1">
    <source>
        <dbReference type="EMBL" id="THC89615.1"/>
    </source>
</evidence>
<proteinExistence type="predicted"/>
<comment type="caution">
    <text evidence="1">The sequence shown here is derived from an EMBL/GenBank/DDBJ whole genome shotgun (WGS) entry which is preliminary data.</text>
</comment>
<reference evidence="1 2" key="1">
    <citation type="submission" date="2019-03" db="EMBL/GenBank/DDBJ databases">
        <title>The genome sequence of a newly discovered highly antifungal drug resistant Aspergillus species, Aspergillus tanneri NIH 1004.</title>
        <authorList>
            <person name="Mounaud S."/>
            <person name="Singh I."/>
            <person name="Joardar V."/>
            <person name="Pakala S."/>
            <person name="Pakala S."/>
            <person name="Venepally P."/>
            <person name="Hoover J."/>
            <person name="Nierman W."/>
            <person name="Chung J."/>
            <person name="Losada L."/>
        </authorList>
    </citation>
    <scope>NUCLEOTIDE SEQUENCE [LARGE SCALE GENOMIC DNA]</scope>
    <source>
        <strain evidence="1 2">NIH1004</strain>
    </source>
</reference>
<sequence length="37" mass="4155">MAVVTFIHTSVHKCILFPETVFLLLYDGLIQQGLHAV</sequence>
<keyword evidence="2" id="KW-1185">Reference proteome</keyword>
<evidence type="ECO:0000313" key="2">
    <source>
        <dbReference type="Proteomes" id="UP000308092"/>
    </source>
</evidence>
<organism evidence="1 2">
    <name type="scientific">Aspergillus tanneri</name>
    <dbReference type="NCBI Taxonomy" id="1220188"/>
    <lineage>
        <taxon>Eukaryota</taxon>
        <taxon>Fungi</taxon>
        <taxon>Dikarya</taxon>
        <taxon>Ascomycota</taxon>
        <taxon>Pezizomycotina</taxon>
        <taxon>Eurotiomycetes</taxon>
        <taxon>Eurotiomycetidae</taxon>
        <taxon>Eurotiales</taxon>
        <taxon>Aspergillaceae</taxon>
        <taxon>Aspergillus</taxon>
        <taxon>Aspergillus subgen. Circumdati</taxon>
    </lineage>
</organism>
<name>A0A4S3J4E7_9EURO</name>
<dbReference type="AlphaFoldDB" id="A0A4S3J4E7"/>
<dbReference type="VEuPathDB" id="FungiDB:EYZ11_010947"/>
<accession>A0A4S3J4E7</accession>
<gene>
    <name evidence="1" type="ORF">EYZ11_010947</name>
</gene>
<dbReference type="Proteomes" id="UP000308092">
    <property type="component" value="Unassembled WGS sequence"/>
</dbReference>
<dbReference type="EMBL" id="SOSA01000629">
    <property type="protein sequence ID" value="THC89615.1"/>
    <property type="molecule type" value="Genomic_DNA"/>
</dbReference>